<accession>A0ABD0Q022</accession>
<dbReference type="EMBL" id="JAMKFB020000012">
    <property type="protein sequence ID" value="KAL0179648.1"/>
    <property type="molecule type" value="Genomic_DNA"/>
</dbReference>
<feature type="compositionally biased region" description="Polar residues" evidence="1">
    <location>
        <begin position="19"/>
        <end position="29"/>
    </location>
</feature>
<feature type="region of interest" description="Disordered" evidence="1">
    <location>
        <begin position="18"/>
        <end position="62"/>
    </location>
</feature>
<evidence type="ECO:0000313" key="2">
    <source>
        <dbReference type="EMBL" id="KAL0179648.1"/>
    </source>
</evidence>
<sequence>EKKERIAQGVHRCLCLFSNRDSPTANESGAKTARSKASSRFPRLGRNSGRESRNPEPQSGDL</sequence>
<name>A0ABD0Q022_CIRMR</name>
<dbReference type="Proteomes" id="UP001529510">
    <property type="component" value="Unassembled WGS sequence"/>
</dbReference>
<evidence type="ECO:0000256" key="1">
    <source>
        <dbReference type="SAM" id="MobiDB-lite"/>
    </source>
</evidence>
<protein>
    <submittedName>
        <fullName evidence="2">Uncharacterized protein</fullName>
    </submittedName>
</protein>
<organism evidence="2 3">
    <name type="scientific">Cirrhinus mrigala</name>
    <name type="common">Mrigala</name>
    <dbReference type="NCBI Taxonomy" id="683832"/>
    <lineage>
        <taxon>Eukaryota</taxon>
        <taxon>Metazoa</taxon>
        <taxon>Chordata</taxon>
        <taxon>Craniata</taxon>
        <taxon>Vertebrata</taxon>
        <taxon>Euteleostomi</taxon>
        <taxon>Actinopterygii</taxon>
        <taxon>Neopterygii</taxon>
        <taxon>Teleostei</taxon>
        <taxon>Ostariophysi</taxon>
        <taxon>Cypriniformes</taxon>
        <taxon>Cyprinidae</taxon>
        <taxon>Labeoninae</taxon>
        <taxon>Labeonini</taxon>
        <taxon>Cirrhinus</taxon>
    </lineage>
</organism>
<keyword evidence="3" id="KW-1185">Reference proteome</keyword>
<evidence type="ECO:0000313" key="3">
    <source>
        <dbReference type="Proteomes" id="UP001529510"/>
    </source>
</evidence>
<dbReference type="AlphaFoldDB" id="A0ABD0Q022"/>
<comment type="caution">
    <text evidence="2">The sequence shown here is derived from an EMBL/GenBank/DDBJ whole genome shotgun (WGS) entry which is preliminary data.</text>
</comment>
<reference evidence="2 3" key="1">
    <citation type="submission" date="2024-05" db="EMBL/GenBank/DDBJ databases">
        <title>Genome sequencing and assembly of Indian major carp, Cirrhinus mrigala (Hamilton, 1822).</title>
        <authorList>
            <person name="Mohindra V."/>
            <person name="Chowdhury L.M."/>
            <person name="Lal K."/>
            <person name="Jena J.K."/>
        </authorList>
    </citation>
    <scope>NUCLEOTIDE SEQUENCE [LARGE SCALE GENOMIC DNA]</scope>
    <source>
        <strain evidence="2">CM1030</strain>
        <tissue evidence="2">Blood</tissue>
    </source>
</reference>
<feature type="non-terminal residue" evidence="2">
    <location>
        <position position="1"/>
    </location>
</feature>
<proteinExistence type="predicted"/>
<gene>
    <name evidence="2" type="ORF">M9458_025090</name>
</gene>